<dbReference type="EMBL" id="MU007016">
    <property type="protein sequence ID" value="KAF2434559.1"/>
    <property type="molecule type" value="Genomic_DNA"/>
</dbReference>
<feature type="region of interest" description="Disordered" evidence="6">
    <location>
        <begin position="1302"/>
        <end position="1594"/>
    </location>
</feature>
<evidence type="ECO:0000256" key="2">
    <source>
        <dbReference type="ARBA" id="ARBA00022618"/>
    </source>
</evidence>
<keyword evidence="3" id="KW-0498">Mitosis</keyword>
<comment type="caution">
    <text evidence="7">The sequence shown here is derived from an EMBL/GenBank/DDBJ whole genome shotgun (WGS) entry which is preliminary data.</text>
</comment>
<dbReference type="Proteomes" id="UP000800235">
    <property type="component" value="Unassembled WGS sequence"/>
</dbReference>
<accession>A0A9P4NY41</accession>
<feature type="region of interest" description="Disordered" evidence="6">
    <location>
        <begin position="295"/>
        <end position="328"/>
    </location>
</feature>
<feature type="compositionally biased region" description="Basic residues" evidence="6">
    <location>
        <begin position="1566"/>
        <end position="1579"/>
    </location>
</feature>
<gene>
    <name evidence="7" type="ORF">EJ08DRAFT_581980</name>
</gene>
<feature type="compositionally biased region" description="Acidic residues" evidence="6">
    <location>
        <begin position="1585"/>
        <end position="1594"/>
    </location>
</feature>
<dbReference type="GO" id="GO:0051301">
    <property type="term" value="P:cell division"/>
    <property type="evidence" value="ECO:0007669"/>
    <property type="project" value="UniProtKB-KW"/>
</dbReference>
<evidence type="ECO:0000256" key="1">
    <source>
        <dbReference type="ARBA" id="ARBA00004123"/>
    </source>
</evidence>
<evidence type="ECO:0000256" key="3">
    <source>
        <dbReference type="ARBA" id="ARBA00022776"/>
    </source>
</evidence>
<feature type="compositionally biased region" description="Acidic residues" evidence="6">
    <location>
        <begin position="1523"/>
        <end position="1538"/>
    </location>
</feature>
<feature type="region of interest" description="Disordered" evidence="6">
    <location>
        <begin position="607"/>
        <end position="631"/>
    </location>
</feature>
<dbReference type="Pfam" id="PF20168">
    <property type="entry name" value="PDS5"/>
    <property type="match status" value="1"/>
</dbReference>
<proteinExistence type="predicted"/>
<feature type="compositionally biased region" description="Low complexity" evidence="6">
    <location>
        <begin position="1488"/>
        <end position="1505"/>
    </location>
</feature>
<dbReference type="GO" id="GO:0007064">
    <property type="term" value="P:mitotic sister chromatid cohesion"/>
    <property type="evidence" value="ECO:0007669"/>
    <property type="project" value="InterPro"/>
</dbReference>
<keyword evidence="5" id="KW-0131">Cell cycle</keyword>
<organism evidence="7 8">
    <name type="scientific">Tothia fuscella</name>
    <dbReference type="NCBI Taxonomy" id="1048955"/>
    <lineage>
        <taxon>Eukaryota</taxon>
        <taxon>Fungi</taxon>
        <taxon>Dikarya</taxon>
        <taxon>Ascomycota</taxon>
        <taxon>Pezizomycotina</taxon>
        <taxon>Dothideomycetes</taxon>
        <taxon>Pleosporomycetidae</taxon>
        <taxon>Venturiales</taxon>
        <taxon>Cylindrosympodiaceae</taxon>
        <taxon>Tothia</taxon>
    </lineage>
</organism>
<reference evidence="7" key="1">
    <citation type="journal article" date="2020" name="Stud. Mycol.">
        <title>101 Dothideomycetes genomes: a test case for predicting lifestyles and emergence of pathogens.</title>
        <authorList>
            <person name="Haridas S."/>
            <person name="Albert R."/>
            <person name="Binder M."/>
            <person name="Bloem J."/>
            <person name="Labutti K."/>
            <person name="Salamov A."/>
            <person name="Andreopoulos B."/>
            <person name="Baker S."/>
            <person name="Barry K."/>
            <person name="Bills G."/>
            <person name="Bluhm B."/>
            <person name="Cannon C."/>
            <person name="Castanera R."/>
            <person name="Culley D."/>
            <person name="Daum C."/>
            <person name="Ezra D."/>
            <person name="Gonzalez J."/>
            <person name="Henrissat B."/>
            <person name="Kuo A."/>
            <person name="Liang C."/>
            <person name="Lipzen A."/>
            <person name="Lutzoni F."/>
            <person name="Magnuson J."/>
            <person name="Mondo S."/>
            <person name="Nolan M."/>
            <person name="Ohm R."/>
            <person name="Pangilinan J."/>
            <person name="Park H.-J."/>
            <person name="Ramirez L."/>
            <person name="Alfaro M."/>
            <person name="Sun H."/>
            <person name="Tritt A."/>
            <person name="Yoshinaga Y."/>
            <person name="Zwiers L.-H."/>
            <person name="Turgeon B."/>
            <person name="Goodwin S."/>
            <person name="Spatafora J."/>
            <person name="Crous P."/>
            <person name="Grigoriev I."/>
        </authorList>
    </citation>
    <scope>NUCLEOTIDE SEQUENCE</scope>
    <source>
        <strain evidence="7">CBS 130266</strain>
    </source>
</reference>
<feature type="compositionally biased region" description="Acidic residues" evidence="6">
    <location>
        <begin position="1395"/>
        <end position="1406"/>
    </location>
</feature>
<evidence type="ECO:0000313" key="7">
    <source>
        <dbReference type="EMBL" id="KAF2434559.1"/>
    </source>
</evidence>
<feature type="compositionally biased region" description="Low complexity" evidence="6">
    <location>
        <begin position="1407"/>
        <end position="1418"/>
    </location>
</feature>
<evidence type="ECO:0000256" key="4">
    <source>
        <dbReference type="ARBA" id="ARBA00023242"/>
    </source>
</evidence>
<evidence type="ECO:0000256" key="6">
    <source>
        <dbReference type="SAM" id="MobiDB-lite"/>
    </source>
</evidence>
<keyword evidence="8" id="KW-1185">Reference proteome</keyword>
<dbReference type="GO" id="GO:0000785">
    <property type="term" value="C:chromatin"/>
    <property type="evidence" value="ECO:0007669"/>
    <property type="project" value="TreeGrafter"/>
</dbReference>
<protein>
    <submittedName>
        <fullName evidence="7">Uncharacterized protein</fullName>
    </submittedName>
</protein>
<comment type="subcellular location">
    <subcellularLocation>
        <location evidence="1">Nucleus</location>
    </subcellularLocation>
</comment>
<name>A0A9P4NY41_9PEZI</name>
<feature type="compositionally biased region" description="Acidic residues" evidence="6">
    <location>
        <begin position="1"/>
        <end position="20"/>
    </location>
</feature>
<dbReference type="PANTHER" id="PTHR12663">
    <property type="entry name" value="ANDROGEN INDUCED INHIBITOR OF PROLIFERATION AS3 / PDS5-RELATED"/>
    <property type="match status" value="1"/>
</dbReference>
<keyword evidence="4" id="KW-0539">Nucleus</keyword>
<dbReference type="InterPro" id="IPR016024">
    <property type="entry name" value="ARM-type_fold"/>
</dbReference>
<evidence type="ECO:0000256" key="5">
    <source>
        <dbReference type="ARBA" id="ARBA00023306"/>
    </source>
</evidence>
<dbReference type="GO" id="GO:0006281">
    <property type="term" value="P:DNA repair"/>
    <property type="evidence" value="ECO:0007669"/>
    <property type="project" value="TreeGrafter"/>
</dbReference>
<dbReference type="GO" id="GO:0005634">
    <property type="term" value="C:nucleus"/>
    <property type="evidence" value="ECO:0007669"/>
    <property type="project" value="UniProtKB-SubCell"/>
</dbReference>
<dbReference type="OrthoDB" id="200660at2759"/>
<sequence>MEKVLEEEEEVRAEEEEEGEPQVQLQFKQALNWKAGKPIAVSELLKRLEALARELQSYDQDEVERDSMLKIAEELGSQQLIGHKDRGVKAYTACCLVDILRLCAPNAPYTPMQLKEIFNLFIHTIFPALADPSSTYNGQHLYVLRSLAEVQSIILIQDVPGHPALIEALFKQCFDVLGGPTKSNSGEELSKNVEHHMTSLLSTVVEETQNLGNEVVETILAQFLRTSPKVASNGTGKGKKGAAAQVEESQATFSLSEAPPAYNMATNVCNSAFDKMGRYVSRYVSAILLDASVNESTTTTTGKKAGKRRISDDVDDDDDDTRGSMDLGPTKKAHELLRELWRATPQILQNVIPNQLETELTAENVQLRLLAVETVADMISGIGHAGPPPPTPLNPAAYPSQSLLEAADKIVPYNFLTTPLAPTSFISKYYQTYQEFLNRKHDKSSIIRAAWATAAGRVLMTSAGGVGLDAEEEDKLLRNFADSLIDLDEKVRFAAVKAVERFDFDDIIEKLGSKGGVSDEGSILANLALRVKDKKQHVRDDSIRLLAKLWGVAEGAIAEGSERVSKLLGPIPSVILESYFVNDPAINALVDRVLYESLLPLNYPPIKPKAQTNGNSQRVKDSQAASADGAELDPDRIRTERILLLIRDLEQKAKTVLFTIQINQTGMGKFMTTFLETCEKYNGGVMDSDENGIKQNLGKLITTWASRLPEPSKVSEDLWKFANMHDRRSYQLIRFCLAADSDYRKIQKSLRELTKRIQENAGATTTLLDTITLLVYRCSNLLYNRSHVPAIIEFSKSDENGLGSTAHEVLKEISKNKSEVFKTHVQELCRSLEADAPTAKKPNSPNAVDDLKACAEFARHFPKDVPKERKFLQAILNFVSYGEPPKAAKYGVFIILTTADRQGMYAKDIFKQCTQGFTYGSGNYLARLAALSQLMLLAPHHLEESETELVVDIAIRQVLLNPDATPTPGDNDPAWEDQMDDDCAAKVWALKILTNRLRGYGPDDETVEEAHKPVFQFLNTLVQKHGQISKTSGSPAAHQSWLRLVASQLLLKLCCEKRFNQRLLATAFNCLATVAMDSNEHVRSGFVNKLMKYLGQSKLSYRFYTPLFLLGHEVVPSIKNRATTWLKSRGAFFAKKKETPLEAVFARLLSLLAHHPDWTTEEDSNPDDKSTDFENDLKMLLEFILFYLKCVAIKDNISLIYHISQRVKQVQDGIIPADTPGPLSREVMNERLYALSDLSQHVIETYAEAQGWHIQAWPGKKMSMPAGIFVLLPDHDIAQAVAMKRYLPEREKFIEEVETMVKDSLKSRKRKHDTSDSRAKKRSKITSSAAADKKAKRTAKALKTPKKKSAGASQFSSDAVAPSSEPSRRSTRGANHKSYVESSDEEELANGVEDVQMEDAEEEEGESVAGAEPASEPAVIDEEEEAEEQEDKEVVEAAAVIQEGEEEDDEEVVEAPAPRKGGRKAATTLKKANGTHAKSTPAKSIPMKSSPTKPTPAKSTPAKPTLASTVGRSSRGKKTVYDMDMDSDEEQEEKEEVEPVALLSKAKAKTPKAKTAPPPKAAASKTKAKTKGIKGKAVARKTDEWDVPESDDDG</sequence>
<feature type="region of interest" description="Disordered" evidence="6">
    <location>
        <begin position="1"/>
        <end position="23"/>
    </location>
</feature>
<evidence type="ECO:0000313" key="8">
    <source>
        <dbReference type="Proteomes" id="UP000800235"/>
    </source>
</evidence>
<dbReference type="PANTHER" id="PTHR12663:SF0">
    <property type="entry name" value="PRECOCIOUS DISSOCIATION OF SISTERS 5, ISOFORM A"/>
    <property type="match status" value="1"/>
</dbReference>
<dbReference type="CDD" id="cd19953">
    <property type="entry name" value="PDS5"/>
    <property type="match status" value="1"/>
</dbReference>
<dbReference type="InterPro" id="IPR039776">
    <property type="entry name" value="Pds5"/>
</dbReference>
<dbReference type="SUPFAM" id="SSF48371">
    <property type="entry name" value="ARM repeat"/>
    <property type="match status" value="1"/>
</dbReference>
<feature type="compositionally biased region" description="Acidic residues" evidence="6">
    <location>
        <begin position="1419"/>
        <end position="1433"/>
    </location>
</feature>
<feature type="compositionally biased region" description="Basic residues" evidence="6">
    <location>
        <begin position="1334"/>
        <end position="1349"/>
    </location>
</feature>
<keyword evidence="2" id="KW-0132">Cell division</keyword>
<feature type="compositionally biased region" description="Acidic residues" evidence="6">
    <location>
        <begin position="1443"/>
        <end position="1453"/>
    </location>
</feature>